<feature type="domain" description="Cas12f1-like TNB" evidence="10">
    <location>
        <begin position="293"/>
        <end position="360"/>
    </location>
</feature>
<evidence type="ECO:0000313" key="12">
    <source>
        <dbReference type="EMBL" id="MBK1670419.1"/>
    </source>
</evidence>
<keyword evidence="3" id="KW-0815">Transposition</keyword>
<keyword evidence="13" id="KW-1185">Reference proteome</keyword>
<feature type="compositionally biased region" description="Basic residues" evidence="8">
    <location>
        <begin position="203"/>
        <end position="235"/>
    </location>
</feature>
<keyword evidence="6" id="KW-0238">DNA-binding</keyword>
<accession>A0ABS1DIW2</accession>
<dbReference type="InterPro" id="IPR051399">
    <property type="entry name" value="RNA-guided_DNA_endo/Transpos"/>
</dbReference>
<dbReference type="EMBL" id="NRRL01000093">
    <property type="protein sequence ID" value="MBK1670419.1"/>
    <property type="molecule type" value="Genomic_DNA"/>
</dbReference>
<dbReference type="Proteomes" id="UP001296873">
    <property type="component" value="Unassembled WGS sequence"/>
</dbReference>
<sequence>MRRAIRVRIYPDAEQTAVLERQFGAVRLVWNKALAIRKHRYKVRGERLTAKHDLKPLLKVAKRSRKYAWLKQFDAMALQQACLNLDRAFQNFFEGRARYPRFKSKRGTQSSYHCTGKIAVGDTWITVPKVPGRIEAVVHRDPVGKLKSITLTREPTGKYYAALLFEDGAEAPQPADVVPESAVVGVDMGLAHLAIESDGRKTPNPHHLKRAQSNLRRKQKELSRKKRGSRNRAKARLTVARAHVRVANARNDFQHKLSKRLVDENQAVIVETLAVKNMVRNRRLARAISDAGWHGLISKIAYKAERSGKRLVKLDRWAPTSKTCSACGEVAEAMSLSVRDWACAGCGVHHDRDINAAVNIKHLGIQKLRAGGTHVPACGGLRKPTHAVAAADETGNKAARAA</sequence>
<evidence type="ECO:0000256" key="8">
    <source>
        <dbReference type="SAM" id="MobiDB-lite"/>
    </source>
</evidence>
<proteinExistence type="inferred from homology"/>
<evidence type="ECO:0000256" key="2">
    <source>
        <dbReference type="ARBA" id="ARBA00011044"/>
    </source>
</evidence>
<dbReference type="Pfam" id="PF07282">
    <property type="entry name" value="Cas12f1-like_TNB"/>
    <property type="match status" value="1"/>
</dbReference>
<dbReference type="PANTHER" id="PTHR30405">
    <property type="entry name" value="TRANSPOSASE"/>
    <property type="match status" value="1"/>
</dbReference>
<comment type="similarity">
    <text evidence="1">In the C-terminal section; belongs to the transposase 35 family.</text>
</comment>
<evidence type="ECO:0000256" key="6">
    <source>
        <dbReference type="ARBA" id="ARBA00023125"/>
    </source>
</evidence>
<organism evidence="12 13">
    <name type="scientific">Rhodovibrio sodomensis</name>
    <dbReference type="NCBI Taxonomy" id="1088"/>
    <lineage>
        <taxon>Bacteria</taxon>
        <taxon>Pseudomonadati</taxon>
        <taxon>Pseudomonadota</taxon>
        <taxon>Alphaproteobacteria</taxon>
        <taxon>Rhodospirillales</taxon>
        <taxon>Rhodovibrionaceae</taxon>
        <taxon>Rhodovibrio</taxon>
    </lineage>
</organism>
<dbReference type="Pfam" id="PF12323">
    <property type="entry name" value="HTH_OrfB_IS605"/>
    <property type="match status" value="1"/>
</dbReference>
<dbReference type="NCBIfam" id="TIGR01766">
    <property type="entry name" value="IS200/IS605 family accessory protein TnpB-like domain"/>
    <property type="match status" value="1"/>
</dbReference>
<reference evidence="12 13" key="1">
    <citation type="journal article" date="2020" name="Microorganisms">
        <title>Osmotic Adaptation and Compatible Solute Biosynthesis of Phototrophic Bacteria as Revealed from Genome Analyses.</title>
        <authorList>
            <person name="Imhoff J.F."/>
            <person name="Rahn T."/>
            <person name="Kunzel S."/>
            <person name="Keller A."/>
            <person name="Neulinger S.C."/>
        </authorList>
    </citation>
    <scope>NUCLEOTIDE SEQUENCE [LARGE SCALE GENOMIC DNA]</scope>
    <source>
        <strain evidence="12 13">DSM 9895</strain>
    </source>
</reference>
<gene>
    <name evidence="12" type="ORF">CKO28_20555</name>
</gene>
<dbReference type="InterPro" id="IPR021027">
    <property type="entry name" value="Transposase_put_HTH"/>
</dbReference>
<feature type="domain" description="Probable transposase IS891/IS1136/IS1341" evidence="9">
    <location>
        <begin position="173"/>
        <end position="281"/>
    </location>
</feature>
<feature type="region of interest" description="Disordered" evidence="8">
    <location>
        <begin position="196"/>
        <end position="235"/>
    </location>
</feature>
<keyword evidence="5" id="KW-0862">Zinc</keyword>
<keyword evidence="7" id="KW-0233">DNA recombination</keyword>
<evidence type="ECO:0000259" key="9">
    <source>
        <dbReference type="Pfam" id="PF01385"/>
    </source>
</evidence>
<evidence type="ECO:0000256" key="5">
    <source>
        <dbReference type="ARBA" id="ARBA00022833"/>
    </source>
</evidence>
<dbReference type="InterPro" id="IPR010095">
    <property type="entry name" value="Cas12f1-like_TNB"/>
</dbReference>
<evidence type="ECO:0000256" key="1">
    <source>
        <dbReference type="ARBA" id="ARBA00008761"/>
    </source>
</evidence>
<evidence type="ECO:0000259" key="11">
    <source>
        <dbReference type="Pfam" id="PF12323"/>
    </source>
</evidence>
<protein>
    <submittedName>
        <fullName evidence="12">Transposase</fullName>
    </submittedName>
</protein>
<keyword evidence="4" id="KW-0479">Metal-binding</keyword>
<evidence type="ECO:0000256" key="3">
    <source>
        <dbReference type="ARBA" id="ARBA00022578"/>
    </source>
</evidence>
<evidence type="ECO:0000259" key="10">
    <source>
        <dbReference type="Pfam" id="PF07282"/>
    </source>
</evidence>
<dbReference type="PANTHER" id="PTHR30405:SF25">
    <property type="entry name" value="RNA-GUIDED DNA ENDONUCLEASE INSQ-RELATED"/>
    <property type="match status" value="1"/>
</dbReference>
<dbReference type="NCBIfam" id="NF040570">
    <property type="entry name" value="guided_TnpB"/>
    <property type="match status" value="1"/>
</dbReference>
<feature type="domain" description="Transposase putative helix-turn-helix" evidence="11">
    <location>
        <begin position="1"/>
        <end position="45"/>
    </location>
</feature>
<comment type="caution">
    <text evidence="12">The sequence shown here is derived from an EMBL/GenBank/DDBJ whole genome shotgun (WGS) entry which is preliminary data.</text>
</comment>
<evidence type="ECO:0000256" key="4">
    <source>
        <dbReference type="ARBA" id="ARBA00022723"/>
    </source>
</evidence>
<dbReference type="InterPro" id="IPR001959">
    <property type="entry name" value="Transposase"/>
</dbReference>
<dbReference type="RefSeq" id="WP_200342782.1">
    <property type="nucleotide sequence ID" value="NZ_NRRL01000093.1"/>
</dbReference>
<evidence type="ECO:0000256" key="7">
    <source>
        <dbReference type="ARBA" id="ARBA00023172"/>
    </source>
</evidence>
<dbReference type="Pfam" id="PF01385">
    <property type="entry name" value="OrfB_IS605"/>
    <property type="match status" value="1"/>
</dbReference>
<comment type="similarity">
    <text evidence="2">In the N-terminal section; belongs to the transposase 2 family.</text>
</comment>
<evidence type="ECO:0000313" key="13">
    <source>
        <dbReference type="Proteomes" id="UP001296873"/>
    </source>
</evidence>
<name>A0ABS1DIW2_9PROT</name>